<feature type="region of interest" description="Disordered" evidence="1">
    <location>
        <begin position="305"/>
        <end position="340"/>
    </location>
</feature>
<dbReference type="InterPro" id="IPR032675">
    <property type="entry name" value="LRR_dom_sf"/>
</dbReference>
<dbReference type="AlphaFoldDB" id="E5A4K9"/>
<keyword evidence="3" id="KW-1185">Reference proteome</keyword>
<accession>E5A4K9</accession>
<dbReference type="Proteomes" id="UP000002668">
    <property type="component" value="Genome"/>
</dbReference>
<dbReference type="OrthoDB" id="5311681at2759"/>
<gene>
    <name evidence="2" type="ORF">LEMA_P077960.1</name>
</gene>
<organism evidence="3">
    <name type="scientific">Leptosphaeria maculans (strain JN3 / isolate v23.1.3 / race Av1-4-5-6-7-8)</name>
    <name type="common">Blackleg fungus</name>
    <name type="synonym">Phoma lingam</name>
    <dbReference type="NCBI Taxonomy" id="985895"/>
    <lineage>
        <taxon>Eukaryota</taxon>
        <taxon>Fungi</taxon>
        <taxon>Dikarya</taxon>
        <taxon>Ascomycota</taxon>
        <taxon>Pezizomycotina</taxon>
        <taxon>Dothideomycetes</taxon>
        <taxon>Pleosporomycetidae</taxon>
        <taxon>Pleosporales</taxon>
        <taxon>Pleosporineae</taxon>
        <taxon>Leptosphaeriaceae</taxon>
        <taxon>Plenodomus</taxon>
        <taxon>Plenodomus lingam/Leptosphaeria maculans species complex</taxon>
    </lineage>
</organism>
<dbReference type="HOGENOM" id="CLU_024064_1_0_1"/>
<feature type="compositionally biased region" description="Polar residues" evidence="1">
    <location>
        <begin position="329"/>
        <end position="340"/>
    </location>
</feature>
<dbReference type="OMA" id="KMHWSPR"/>
<name>E5A4K9_LEPMJ</name>
<dbReference type="STRING" id="985895.E5A4K9"/>
<dbReference type="VEuPathDB" id="FungiDB:LEMA_P077960.1"/>
<proteinExistence type="predicted"/>
<reference evidence="3" key="1">
    <citation type="journal article" date="2011" name="Nat. Commun.">
        <title>Effector diversification within compartments of the Leptosphaeria maculans genome affected by Repeat-Induced Point mutations.</title>
        <authorList>
            <person name="Rouxel T."/>
            <person name="Grandaubert J."/>
            <person name="Hane J.K."/>
            <person name="Hoede C."/>
            <person name="van de Wouw A.P."/>
            <person name="Couloux A."/>
            <person name="Dominguez V."/>
            <person name="Anthouard V."/>
            <person name="Bally P."/>
            <person name="Bourras S."/>
            <person name="Cozijnsen A.J."/>
            <person name="Ciuffetti L.M."/>
            <person name="Degrave A."/>
            <person name="Dilmaghani A."/>
            <person name="Duret L."/>
            <person name="Fudal I."/>
            <person name="Goodwin S.B."/>
            <person name="Gout L."/>
            <person name="Glaser N."/>
            <person name="Linglin J."/>
            <person name="Kema G.H.J."/>
            <person name="Lapalu N."/>
            <person name="Lawrence C.B."/>
            <person name="May K."/>
            <person name="Meyer M."/>
            <person name="Ollivier B."/>
            <person name="Poulain J."/>
            <person name="Schoch C.L."/>
            <person name="Simon A."/>
            <person name="Spatafora J.W."/>
            <person name="Stachowiak A."/>
            <person name="Turgeon B.G."/>
            <person name="Tyler B.M."/>
            <person name="Vincent D."/>
            <person name="Weissenbach J."/>
            <person name="Amselem J."/>
            <person name="Quesneville H."/>
            <person name="Oliver R.P."/>
            <person name="Wincker P."/>
            <person name="Balesdent M.-H."/>
            <person name="Howlett B.J."/>
        </authorList>
    </citation>
    <scope>NUCLEOTIDE SEQUENCE [LARGE SCALE GENOMIC DNA]</scope>
    <source>
        <strain evidence="3">JN3 / isolate v23.1.3 / race Av1-4-5-6-7-8</strain>
    </source>
</reference>
<dbReference type="InParanoid" id="E5A4K9"/>
<evidence type="ECO:0000313" key="2">
    <source>
        <dbReference type="EMBL" id="CBX98557.1"/>
    </source>
</evidence>
<dbReference type="eggNOG" id="ENOG502T1XE">
    <property type="taxonomic scope" value="Eukaryota"/>
</dbReference>
<dbReference type="SUPFAM" id="SSF52047">
    <property type="entry name" value="RNI-like"/>
    <property type="match status" value="1"/>
</dbReference>
<sequence>MTLPRLYENVTLHSHAEIRYIDGRPEGYGGGSPFAMGLNTLVSRTFTDYVQKFRVIGDWREHDMGDYKQGRVPDNSMVLQITMRAVLDKMKNITTFSWELNTPPLYTVYQGLVGRTTLTSLVLRCQNCRTPRPTTVIPPIPNLKSMVMYDIDPLCYPDDISMILLGSKKLEQLKLHWSPRMRESGEESVNLLAIFGRCLAARYAVPIKRLAIYNLYTRFHGEGVYKVIDYTVQTEATIINSMDSSDPMTVFTDQPWQVAHKPSVPVNLKILRTDNTDKEGATILGRFQGLDRLYLVAKKRGRGISSKPNTAAGTPTTPSTATPGVASANGTPTVSEHQSRNTASEYLAAIQKNHSSIRHLLLSDRWQLSFDTFYKLCQSCPNLEQLGFCFLAPPLESMRQAIAMVPKLWALRLLLPQDADAADKIDNLDSDMHMFAIATEFWRPEYKNLKYLGIGDNHIYKLGGVYFPPKAKDDTPDCLENGMLARRSGPGRKVELVSRESVNHIEIWGLDTMEFDPSPS</sequence>
<protein>
    <submittedName>
        <fullName evidence="2">Uncharacterized protein</fullName>
    </submittedName>
</protein>
<evidence type="ECO:0000313" key="3">
    <source>
        <dbReference type="Proteomes" id="UP000002668"/>
    </source>
</evidence>
<dbReference type="EMBL" id="FP929134">
    <property type="protein sequence ID" value="CBX98557.1"/>
    <property type="molecule type" value="Genomic_DNA"/>
</dbReference>
<feature type="compositionally biased region" description="Low complexity" evidence="1">
    <location>
        <begin position="310"/>
        <end position="328"/>
    </location>
</feature>
<dbReference type="Gene3D" id="3.80.10.10">
    <property type="entry name" value="Ribonuclease Inhibitor"/>
    <property type="match status" value="1"/>
</dbReference>
<evidence type="ECO:0000256" key="1">
    <source>
        <dbReference type="SAM" id="MobiDB-lite"/>
    </source>
</evidence>